<proteinExistence type="predicted"/>
<dbReference type="Pfam" id="PF10720">
    <property type="entry name" value="DUF2515"/>
    <property type="match status" value="1"/>
</dbReference>
<gene>
    <name evidence="1" type="ORF">ABID52_002124</name>
</gene>
<evidence type="ECO:0008006" key="3">
    <source>
        <dbReference type="Google" id="ProtNLM"/>
    </source>
</evidence>
<evidence type="ECO:0000313" key="1">
    <source>
        <dbReference type="EMBL" id="MET3728543.1"/>
    </source>
</evidence>
<dbReference type="RefSeq" id="WP_198767182.1">
    <property type="nucleotide sequence ID" value="NZ_JAEACF010000001.1"/>
</dbReference>
<dbReference type="Proteomes" id="UP001549097">
    <property type="component" value="Unassembled WGS sequence"/>
</dbReference>
<reference evidence="1 2" key="1">
    <citation type="submission" date="2024-06" db="EMBL/GenBank/DDBJ databases">
        <title>Genomic Encyclopedia of Type Strains, Phase IV (KMG-IV): sequencing the most valuable type-strain genomes for metagenomic binning, comparative biology and taxonomic classification.</title>
        <authorList>
            <person name="Goeker M."/>
        </authorList>
    </citation>
    <scope>NUCLEOTIDE SEQUENCE [LARGE SCALE GENOMIC DNA]</scope>
    <source>
        <strain evidence="1 2">DSM 100124</strain>
    </source>
</reference>
<dbReference type="InterPro" id="IPR019658">
    <property type="entry name" value="DUF2515"/>
</dbReference>
<keyword evidence="2" id="KW-1185">Reference proteome</keyword>
<name>A0ABV2LIX2_9BACL</name>
<accession>A0ABV2LIX2</accession>
<sequence length="405" mass="48825">MVNSKRLLTKLTLIPFEMVINAMPFFHKEKVVWELSVEQKMLLQNEWQRLKRRNDGIKINLQSNNKELVDRIRAETKRHNKNNVTRTTAYLTFYNKYPEIRWSFLAHMVSRNAGYFMSDLKGEFLPHILEGKFIDKLYDMLEKGNSMIFEDAYPQLLLYEESKKRGISLFHLSHHFNISPFIEGVWEVHLRREDQSSLLPVAQIINEQSHIEKALVQTEEYKQLLDSITYRLQEWLKLSQILFPTWPLKYSLGRNMTHFKNLDERIQIGQNLYTTLFQHRYVTKIHNFANTFPHTGSRSDYDHHSFTAFYTSPEKFAKEKLSFFKMKKNRKIYSPLLLDVWKLTFNGPYQSSEWFEDEEYVLKKMKLIYKYSPSIWITYWSALHKIETVFLFSQYYKLFKKNRNL</sequence>
<evidence type="ECO:0000313" key="2">
    <source>
        <dbReference type="Proteomes" id="UP001549097"/>
    </source>
</evidence>
<dbReference type="EMBL" id="JBEPMP010000001">
    <property type="protein sequence ID" value="MET3728543.1"/>
    <property type="molecule type" value="Genomic_DNA"/>
</dbReference>
<organism evidence="1 2">
    <name type="scientific">Fictibacillus halophilus</name>
    <dbReference type="NCBI Taxonomy" id="1610490"/>
    <lineage>
        <taxon>Bacteria</taxon>
        <taxon>Bacillati</taxon>
        <taxon>Bacillota</taxon>
        <taxon>Bacilli</taxon>
        <taxon>Bacillales</taxon>
        <taxon>Fictibacillaceae</taxon>
        <taxon>Fictibacillus</taxon>
    </lineage>
</organism>
<comment type="caution">
    <text evidence="1">The sequence shown here is derived from an EMBL/GenBank/DDBJ whole genome shotgun (WGS) entry which is preliminary data.</text>
</comment>
<protein>
    <recommendedName>
        <fullName evidence="3">DUF2515 domain-containing protein</fullName>
    </recommendedName>
</protein>